<reference evidence="2 3" key="1">
    <citation type="submission" date="2016-10" db="EMBL/GenBank/DDBJ databases">
        <authorList>
            <person name="de Groot N.N."/>
        </authorList>
    </citation>
    <scope>NUCLEOTIDE SEQUENCE [LARGE SCALE GENOMIC DNA]</scope>
    <source>
        <strain evidence="2 3">CGMCC 4.2023</strain>
    </source>
</reference>
<protein>
    <recommendedName>
        <fullName evidence="4">Monooxygenase</fullName>
    </recommendedName>
</protein>
<name>A0A1H5T7F7_9ACTN</name>
<feature type="region of interest" description="Disordered" evidence="1">
    <location>
        <begin position="19"/>
        <end position="38"/>
    </location>
</feature>
<evidence type="ECO:0000313" key="2">
    <source>
        <dbReference type="EMBL" id="SEF58684.1"/>
    </source>
</evidence>
<evidence type="ECO:0008006" key="4">
    <source>
        <dbReference type="Google" id="ProtNLM"/>
    </source>
</evidence>
<accession>A0A1H5T7F7</accession>
<dbReference type="AlphaFoldDB" id="A0A1H5T7F7"/>
<dbReference type="EMBL" id="FNVU01000001">
    <property type="protein sequence ID" value="SEF58684.1"/>
    <property type="molecule type" value="Genomic_DNA"/>
</dbReference>
<evidence type="ECO:0000256" key="1">
    <source>
        <dbReference type="SAM" id="MobiDB-lite"/>
    </source>
</evidence>
<gene>
    <name evidence="2" type="ORF">SAMN05216223_101418</name>
</gene>
<keyword evidence="3" id="KW-1185">Reference proteome</keyword>
<dbReference type="Pfam" id="PF19452">
    <property type="entry name" value="DUF5990"/>
    <property type="match status" value="1"/>
</dbReference>
<dbReference type="InterPro" id="IPR046032">
    <property type="entry name" value="DUF5990"/>
</dbReference>
<proteinExistence type="predicted"/>
<dbReference type="Proteomes" id="UP000236754">
    <property type="component" value="Unassembled WGS sequence"/>
</dbReference>
<sequence>MAGAADVADTADVWGFAAGSGPHNGGVAPTSRSPRTSRVPGAAVTLGVVGHHLPGRTCAAAPGFPGYDGIHVGVQRRARPAELLGLTPGDAPTARWELECTARPGADGLPELTGPYVQGRPGDRFVYLCWGTLAPDGAFTMFRRAKLLLAAVEPDVLDAAVRGGHLTARLGLTDAKGGPLCARVVPPAVEWSAT</sequence>
<organism evidence="2 3">
    <name type="scientific">Actinacidiphila yanglinensis</name>
    <dbReference type="NCBI Taxonomy" id="310779"/>
    <lineage>
        <taxon>Bacteria</taxon>
        <taxon>Bacillati</taxon>
        <taxon>Actinomycetota</taxon>
        <taxon>Actinomycetes</taxon>
        <taxon>Kitasatosporales</taxon>
        <taxon>Streptomycetaceae</taxon>
        <taxon>Actinacidiphila</taxon>
    </lineage>
</organism>
<evidence type="ECO:0000313" key="3">
    <source>
        <dbReference type="Proteomes" id="UP000236754"/>
    </source>
</evidence>